<dbReference type="PANTHER" id="PTHR12649:SF11">
    <property type="entry name" value="PEPTIDYL-TRNA HYDROLASE 2, MITOCHONDRIAL"/>
    <property type="match status" value="1"/>
</dbReference>
<dbReference type="InterPro" id="IPR023476">
    <property type="entry name" value="Pep_tRNA_hydro_II_dom_sf"/>
</dbReference>
<evidence type="ECO:0000256" key="4">
    <source>
        <dbReference type="ARBA" id="ARBA00048707"/>
    </source>
</evidence>
<dbReference type="GO" id="GO:0004045">
    <property type="term" value="F:peptidyl-tRNA hydrolase activity"/>
    <property type="evidence" value="ECO:0007669"/>
    <property type="project" value="UniProtKB-EC"/>
</dbReference>
<dbReference type="EMBL" id="HBFQ01045323">
    <property type="protein sequence ID" value="CAD8857880.1"/>
    <property type="molecule type" value="Transcribed_RNA"/>
</dbReference>
<dbReference type="Pfam" id="PF01981">
    <property type="entry name" value="PTH2"/>
    <property type="match status" value="1"/>
</dbReference>
<dbReference type="FunFam" id="3.40.1490.10:FF:000002">
    <property type="entry name" value="Peptidyl-tRNA hydrolase 2, mitochondrial"/>
    <property type="match status" value="1"/>
</dbReference>
<dbReference type="EC" id="3.1.1.29" evidence="1"/>
<dbReference type="CDD" id="cd04301">
    <property type="entry name" value="NAT_SF"/>
    <property type="match status" value="1"/>
</dbReference>
<evidence type="ECO:0000256" key="1">
    <source>
        <dbReference type="ARBA" id="ARBA00013260"/>
    </source>
</evidence>
<protein>
    <recommendedName>
        <fullName evidence="1">peptidyl-tRNA hydrolase</fullName>
        <ecNumber evidence="1">3.1.1.29</ecNumber>
    </recommendedName>
</protein>
<evidence type="ECO:0000313" key="6">
    <source>
        <dbReference type="EMBL" id="CAD8857880.1"/>
    </source>
</evidence>
<feature type="domain" description="N-acetyltransferase" evidence="5">
    <location>
        <begin position="219"/>
        <end position="346"/>
    </location>
</feature>
<gene>
    <name evidence="6" type="ORF">NSCI0253_LOCUS32232</name>
</gene>
<reference evidence="6" key="1">
    <citation type="submission" date="2021-01" db="EMBL/GenBank/DDBJ databases">
        <authorList>
            <person name="Corre E."/>
            <person name="Pelletier E."/>
            <person name="Niang G."/>
            <person name="Scheremetjew M."/>
            <person name="Finn R."/>
            <person name="Kale V."/>
            <person name="Holt S."/>
            <person name="Cochrane G."/>
            <person name="Meng A."/>
            <person name="Brown T."/>
            <person name="Cohen L."/>
        </authorList>
    </citation>
    <scope>NUCLEOTIDE SEQUENCE</scope>
</reference>
<name>A0A7S1AL40_NOCSC</name>
<dbReference type="SUPFAM" id="SSF102462">
    <property type="entry name" value="Peptidyl-tRNA hydrolase II"/>
    <property type="match status" value="1"/>
</dbReference>
<organism evidence="6">
    <name type="scientific">Noctiluca scintillans</name>
    <name type="common">Sea sparkle</name>
    <name type="synonym">Red tide dinoflagellate</name>
    <dbReference type="NCBI Taxonomy" id="2966"/>
    <lineage>
        <taxon>Eukaryota</taxon>
        <taxon>Sar</taxon>
        <taxon>Alveolata</taxon>
        <taxon>Dinophyceae</taxon>
        <taxon>Noctilucales</taxon>
        <taxon>Noctilucaceae</taxon>
        <taxon>Noctiluca</taxon>
    </lineage>
</organism>
<dbReference type="Gene3D" id="3.40.630.30">
    <property type="match status" value="1"/>
</dbReference>
<proteinExistence type="inferred from homology"/>
<dbReference type="NCBIfam" id="TIGR00283">
    <property type="entry name" value="arch_pth2"/>
    <property type="match status" value="1"/>
</dbReference>
<dbReference type="InterPro" id="IPR000182">
    <property type="entry name" value="GNAT_dom"/>
</dbReference>
<dbReference type="InterPro" id="IPR016181">
    <property type="entry name" value="Acyl_CoA_acyltransferase"/>
</dbReference>
<dbReference type="Pfam" id="PF00583">
    <property type="entry name" value="Acetyltransf_1"/>
    <property type="match status" value="1"/>
</dbReference>
<accession>A0A7S1AL40</accession>
<dbReference type="Gene3D" id="3.40.1490.10">
    <property type="entry name" value="Bit1"/>
    <property type="match status" value="1"/>
</dbReference>
<dbReference type="AlphaFoldDB" id="A0A7S1AL40"/>
<comment type="catalytic activity">
    <reaction evidence="4">
        <text>an N-acyl-L-alpha-aminoacyl-tRNA + H2O = an N-acyl-L-amino acid + a tRNA + H(+)</text>
        <dbReference type="Rhea" id="RHEA:54448"/>
        <dbReference type="Rhea" id="RHEA-COMP:10123"/>
        <dbReference type="Rhea" id="RHEA-COMP:13883"/>
        <dbReference type="ChEBI" id="CHEBI:15377"/>
        <dbReference type="ChEBI" id="CHEBI:15378"/>
        <dbReference type="ChEBI" id="CHEBI:59874"/>
        <dbReference type="ChEBI" id="CHEBI:78442"/>
        <dbReference type="ChEBI" id="CHEBI:138191"/>
        <dbReference type="EC" id="3.1.1.29"/>
    </reaction>
</comment>
<comment type="similarity">
    <text evidence="3">Belongs to the PTH2 family.</text>
</comment>
<evidence type="ECO:0000256" key="2">
    <source>
        <dbReference type="ARBA" id="ARBA00022801"/>
    </source>
</evidence>
<dbReference type="PANTHER" id="PTHR12649">
    <property type="entry name" value="PEPTIDYL-TRNA HYDROLASE 2"/>
    <property type="match status" value="1"/>
</dbReference>
<dbReference type="GO" id="GO:0005829">
    <property type="term" value="C:cytosol"/>
    <property type="evidence" value="ECO:0007669"/>
    <property type="project" value="TreeGrafter"/>
</dbReference>
<dbReference type="GO" id="GO:0016747">
    <property type="term" value="F:acyltransferase activity, transferring groups other than amino-acyl groups"/>
    <property type="evidence" value="ECO:0007669"/>
    <property type="project" value="InterPro"/>
</dbReference>
<sequence length="346" mass="38158">MAAESGSDSSDGPSFKLVVAARVDLKMSAGKLASQVGHAVQDAVRDASAGTAERLDPWERNGSRIVVLQVDNEEELHEIVAKAKSQGLPSYPQEDAGLTELEDGAWTVAALGPDESSRVDLVTGDLDVYVDPVVENLRRDLELVEVRKSLEFAEIRRRLQDAEVELAKLRQSAPKIPPEPLVLRSGERWLVLEVPPEVDLSSRPRVPEFMETWVWEGDPDILPRKWTDAVELSFQGQEVADAAKQPWKAAAFDREGTFFVTHRSETVGIAAALAGPTAEVGVIAGWGVNPAFRRRGVGFCLLRMCIDRHVELRRSRVICAVDQQQSPEAWRLLEREGFKVGPPTQS</sequence>
<dbReference type="InterPro" id="IPR002833">
    <property type="entry name" value="PTH2"/>
</dbReference>
<evidence type="ECO:0000256" key="3">
    <source>
        <dbReference type="ARBA" id="ARBA00038050"/>
    </source>
</evidence>
<dbReference type="PROSITE" id="PS51186">
    <property type="entry name" value="GNAT"/>
    <property type="match status" value="1"/>
</dbReference>
<keyword evidence="2" id="KW-0378">Hydrolase</keyword>
<evidence type="ECO:0000259" key="5">
    <source>
        <dbReference type="PROSITE" id="PS51186"/>
    </source>
</evidence>
<dbReference type="SUPFAM" id="SSF55729">
    <property type="entry name" value="Acyl-CoA N-acyltransferases (Nat)"/>
    <property type="match status" value="1"/>
</dbReference>